<dbReference type="Proteomes" id="UP000290567">
    <property type="component" value="Unassembled WGS sequence"/>
</dbReference>
<dbReference type="PANTHER" id="PTHR43235">
    <property type="entry name" value="GLUTAMINE AMIDOTRANSFERASE PB2B2.05-RELATED"/>
    <property type="match status" value="1"/>
</dbReference>
<dbReference type="RefSeq" id="WP_146623730.1">
    <property type="nucleotide sequence ID" value="NZ_BJCC01000031.1"/>
</dbReference>
<dbReference type="GO" id="GO:0005829">
    <property type="term" value="C:cytosol"/>
    <property type="evidence" value="ECO:0007669"/>
    <property type="project" value="TreeGrafter"/>
</dbReference>
<dbReference type="AlphaFoldDB" id="A0A4P5PF33"/>
<protein>
    <submittedName>
        <fullName evidence="1">Amidotransferase</fullName>
    </submittedName>
</protein>
<name>A0A4P5PF33_9ENTE</name>
<sequence length="243" mass="27215">MKKPVIGIMPLYDREKESLWMLPGYPALIEENGGIPLLLPLTDNLKTLDYFLETCDGFLFTGGHDVTPALYNQEPSSRCGETNRLRDTMDCYCMEKAIELDKPLLGICRGAQLLNVIAGGTLYQDLPTEKPSQLNHQMQAPYDRQQHDVQLIEGTLLAELFGKTTLGVNSYHHQGIKEIGSQLTVTALAEDGLVEAIYLPDRTFALAVQWHPEFFAPDTKENQLLLQAFLSHCFEAEKQATSD</sequence>
<keyword evidence="2" id="KW-1185">Reference proteome</keyword>
<dbReference type="CDD" id="cd01745">
    <property type="entry name" value="GATase1_2"/>
    <property type="match status" value="1"/>
</dbReference>
<dbReference type="EMBL" id="BJCC01000031">
    <property type="protein sequence ID" value="GCF95334.1"/>
    <property type="molecule type" value="Genomic_DNA"/>
</dbReference>
<dbReference type="PANTHER" id="PTHR43235:SF1">
    <property type="entry name" value="GLUTAMINE AMIDOTRANSFERASE PB2B2.05-RELATED"/>
    <property type="match status" value="1"/>
</dbReference>
<dbReference type="InterPro" id="IPR044668">
    <property type="entry name" value="PuuD-like"/>
</dbReference>
<dbReference type="GO" id="GO:0016811">
    <property type="term" value="F:hydrolase activity, acting on carbon-nitrogen (but not peptide) bonds, in linear amides"/>
    <property type="evidence" value="ECO:0007669"/>
    <property type="project" value="InterPro"/>
</dbReference>
<organism evidence="1 2">
    <name type="scientific">Enterococcus florum</name>
    <dbReference type="NCBI Taxonomy" id="2480627"/>
    <lineage>
        <taxon>Bacteria</taxon>
        <taxon>Bacillati</taxon>
        <taxon>Bacillota</taxon>
        <taxon>Bacilli</taxon>
        <taxon>Lactobacillales</taxon>
        <taxon>Enterococcaceae</taxon>
        <taxon>Enterococcus</taxon>
    </lineage>
</organism>
<accession>A0A4P5PF33</accession>
<gene>
    <name evidence="1" type="ORF">NRIC_32250</name>
</gene>
<dbReference type="Pfam" id="PF07722">
    <property type="entry name" value="Peptidase_C26"/>
    <property type="match status" value="1"/>
</dbReference>
<dbReference type="SUPFAM" id="SSF52317">
    <property type="entry name" value="Class I glutamine amidotransferase-like"/>
    <property type="match status" value="1"/>
</dbReference>
<keyword evidence="1" id="KW-0808">Transferase</keyword>
<dbReference type="Gene3D" id="3.40.50.880">
    <property type="match status" value="1"/>
</dbReference>
<evidence type="ECO:0000313" key="2">
    <source>
        <dbReference type="Proteomes" id="UP000290567"/>
    </source>
</evidence>
<proteinExistence type="predicted"/>
<dbReference type="PROSITE" id="PS51273">
    <property type="entry name" value="GATASE_TYPE_1"/>
    <property type="match status" value="1"/>
</dbReference>
<comment type="caution">
    <text evidence="1">The sequence shown here is derived from an EMBL/GenBank/DDBJ whole genome shotgun (WGS) entry which is preliminary data.</text>
</comment>
<dbReference type="GO" id="GO:0016740">
    <property type="term" value="F:transferase activity"/>
    <property type="evidence" value="ECO:0007669"/>
    <property type="project" value="UniProtKB-KW"/>
</dbReference>
<dbReference type="InterPro" id="IPR011697">
    <property type="entry name" value="Peptidase_C26"/>
</dbReference>
<evidence type="ECO:0000313" key="1">
    <source>
        <dbReference type="EMBL" id="GCF95334.1"/>
    </source>
</evidence>
<dbReference type="InterPro" id="IPR029062">
    <property type="entry name" value="Class_I_gatase-like"/>
</dbReference>
<reference evidence="2" key="1">
    <citation type="submission" date="2019-02" db="EMBL/GenBank/DDBJ databases">
        <title>Draft genome sequence of Enterococcus sp. Gos25-1.</title>
        <authorList>
            <person name="Tanaka N."/>
            <person name="Shiwa Y."/>
            <person name="Fujita N."/>
        </authorList>
    </citation>
    <scope>NUCLEOTIDE SEQUENCE [LARGE SCALE GENOMIC DNA]</scope>
    <source>
        <strain evidence="2">Gos25-1</strain>
    </source>
</reference>
<dbReference type="OrthoDB" id="9813383at2"/>